<name>A0A1F6MRB8_9BACT</name>
<dbReference type="Gene3D" id="3.30.420.140">
    <property type="entry name" value="YqgF/RNase H-like domain"/>
    <property type="match status" value="1"/>
</dbReference>
<gene>
    <name evidence="7" type="ORF">A3G00_02320</name>
</gene>
<evidence type="ECO:0000256" key="2">
    <source>
        <dbReference type="ARBA" id="ARBA00022517"/>
    </source>
</evidence>
<reference evidence="7 8" key="1">
    <citation type="journal article" date="2016" name="Nat. Commun.">
        <title>Thousands of microbial genomes shed light on interconnected biogeochemical processes in an aquifer system.</title>
        <authorList>
            <person name="Anantharaman K."/>
            <person name="Brown C.T."/>
            <person name="Hug L.A."/>
            <person name="Sharon I."/>
            <person name="Castelle C.J."/>
            <person name="Probst A.J."/>
            <person name="Thomas B.C."/>
            <person name="Singh A."/>
            <person name="Wilkins M.J."/>
            <person name="Karaoz U."/>
            <person name="Brodie E.L."/>
            <person name="Williams K.H."/>
            <person name="Hubbard S.S."/>
            <person name="Banfield J.F."/>
        </authorList>
    </citation>
    <scope>NUCLEOTIDE SEQUENCE [LARGE SCALE GENOMIC DNA]</scope>
</reference>
<dbReference type="InterPro" id="IPR012337">
    <property type="entry name" value="RNaseH-like_sf"/>
</dbReference>
<feature type="domain" description="YqgF/RNase H-like" evidence="6">
    <location>
        <begin position="1"/>
        <end position="100"/>
    </location>
</feature>
<evidence type="ECO:0000313" key="7">
    <source>
        <dbReference type="EMBL" id="OGH74215.1"/>
    </source>
</evidence>
<dbReference type="HAMAP" id="MF_00651">
    <property type="entry name" value="Nuclease_YqgF"/>
    <property type="match status" value="1"/>
</dbReference>
<dbReference type="SMART" id="SM00732">
    <property type="entry name" value="YqgFc"/>
    <property type="match status" value="1"/>
</dbReference>
<keyword evidence="1 5" id="KW-0963">Cytoplasm</keyword>
<dbReference type="CDD" id="cd16964">
    <property type="entry name" value="YqgF"/>
    <property type="match status" value="1"/>
</dbReference>
<dbReference type="PANTHER" id="PTHR33317">
    <property type="entry name" value="POLYNUCLEOTIDYL TRANSFERASE, RIBONUCLEASE H-LIKE SUPERFAMILY PROTEIN"/>
    <property type="match status" value="1"/>
</dbReference>
<dbReference type="GO" id="GO:0005829">
    <property type="term" value="C:cytosol"/>
    <property type="evidence" value="ECO:0007669"/>
    <property type="project" value="TreeGrafter"/>
</dbReference>
<dbReference type="GO" id="GO:0004518">
    <property type="term" value="F:nuclease activity"/>
    <property type="evidence" value="ECO:0007669"/>
    <property type="project" value="UniProtKB-KW"/>
</dbReference>
<dbReference type="InterPro" id="IPR006641">
    <property type="entry name" value="YqgF/RNaseH-like_dom"/>
</dbReference>
<dbReference type="InterPro" id="IPR005227">
    <property type="entry name" value="YqgF"/>
</dbReference>
<dbReference type="Proteomes" id="UP000178347">
    <property type="component" value="Unassembled WGS sequence"/>
</dbReference>
<comment type="similarity">
    <text evidence="5">Belongs to the YqgF HJR family.</text>
</comment>
<dbReference type="EMBL" id="MFQN01000023">
    <property type="protein sequence ID" value="OGH74215.1"/>
    <property type="molecule type" value="Genomic_DNA"/>
</dbReference>
<protein>
    <recommendedName>
        <fullName evidence="5">Putative pre-16S rRNA nuclease</fullName>
        <ecNumber evidence="5">3.1.-.-</ecNumber>
    </recommendedName>
</protein>
<dbReference type="GO" id="GO:0000967">
    <property type="term" value="P:rRNA 5'-end processing"/>
    <property type="evidence" value="ECO:0007669"/>
    <property type="project" value="UniProtKB-UniRule"/>
</dbReference>
<comment type="subcellular location">
    <subcellularLocation>
        <location evidence="5">Cytoplasm</location>
    </subcellularLocation>
</comment>
<proteinExistence type="inferred from homology"/>
<dbReference type="SUPFAM" id="SSF53098">
    <property type="entry name" value="Ribonuclease H-like"/>
    <property type="match status" value="1"/>
</dbReference>
<comment type="function">
    <text evidence="5">Could be a nuclease involved in processing of the 5'-end of pre-16S rRNA.</text>
</comment>
<dbReference type="InterPro" id="IPR037027">
    <property type="entry name" value="YqgF/RNaseH-like_dom_sf"/>
</dbReference>
<evidence type="ECO:0000256" key="3">
    <source>
        <dbReference type="ARBA" id="ARBA00022722"/>
    </source>
</evidence>
<organism evidence="7 8">
    <name type="scientific">Candidatus Magasanikbacteria bacterium RIFCSPLOWO2_12_FULL_43_12</name>
    <dbReference type="NCBI Taxonomy" id="1798692"/>
    <lineage>
        <taxon>Bacteria</taxon>
        <taxon>Candidatus Magasanikiibacteriota</taxon>
    </lineage>
</organism>
<dbReference type="EC" id="3.1.-.-" evidence="5"/>
<sequence>MNIIAIDYGSKNIGLAWCDDALGVVLPFGMVQNADNRTHNELVNLIKKEKIDKIVIGLPLGLDGKENNNTTRVRKFVDDLKKEIKIPVDFVDERFTSAQADRMDGGMAGASRDEKAAMVILESYLAKQ</sequence>
<accession>A0A1F6MRB8</accession>
<dbReference type="NCBIfam" id="TIGR00250">
    <property type="entry name" value="RNAse_H_YqgF"/>
    <property type="match status" value="1"/>
</dbReference>
<evidence type="ECO:0000313" key="8">
    <source>
        <dbReference type="Proteomes" id="UP000178347"/>
    </source>
</evidence>
<dbReference type="Pfam" id="PF03652">
    <property type="entry name" value="RuvX"/>
    <property type="match status" value="1"/>
</dbReference>
<evidence type="ECO:0000259" key="6">
    <source>
        <dbReference type="SMART" id="SM00732"/>
    </source>
</evidence>
<dbReference type="GO" id="GO:0016788">
    <property type="term" value="F:hydrolase activity, acting on ester bonds"/>
    <property type="evidence" value="ECO:0007669"/>
    <property type="project" value="UniProtKB-UniRule"/>
</dbReference>
<dbReference type="AlphaFoldDB" id="A0A1F6MRB8"/>
<evidence type="ECO:0000256" key="1">
    <source>
        <dbReference type="ARBA" id="ARBA00022490"/>
    </source>
</evidence>
<keyword evidence="2 5" id="KW-0690">Ribosome biogenesis</keyword>
<keyword evidence="4 5" id="KW-0378">Hydrolase</keyword>
<dbReference type="STRING" id="1798692.A3G00_02320"/>
<dbReference type="PANTHER" id="PTHR33317:SF4">
    <property type="entry name" value="POLYNUCLEOTIDYL TRANSFERASE, RIBONUCLEASE H-LIKE SUPERFAMILY PROTEIN"/>
    <property type="match status" value="1"/>
</dbReference>
<evidence type="ECO:0000256" key="4">
    <source>
        <dbReference type="ARBA" id="ARBA00022801"/>
    </source>
</evidence>
<evidence type="ECO:0000256" key="5">
    <source>
        <dbReference type="HAMAP-Rule" id="MF_00651"/>
    </source>
</evidence>
<keyword evidence="3 5" id="KW-0540">Nuclease</keyword>
<comment type="caution">
    <text evidence="7">The sequence shown here is derived from an EMBL/GenBank/DDBJ whole genome shotgun (WGS) entry which is preliminary data.</text>
</comment>